<dbReference type="InterPro" id="IPR011141">
    <property type="entry name" value="Polyketide_synthase_type-III"/>
</dbReference>
<proteinExistence type="inferred from homology"/>
<dbReference type="PIRSF" id="PIRSF000451">
    <property type="entry name" value="PKS_III"/>
    <property type="match status" value="1"/>
</dbReference>
<name>A0ABT8F7H3_9BACT</name>
<dbReference type="InterPro" id="IPR016039">
    <property type="entry name" value="Thiolase-like"/>
</dbReference>
<evidence type="ECO:0000259" key="4">
    <source>
        <dbReference type="Pfam" id="PF02797"/>
    </source>
</evidence>
<dbReference type="Proteomes" id="UP001168552">
    <property type="component" value="Unassembled WGS sequence"/>
</dbReference>
<keyword evidence="2" id="KW-0808">Transferase</keyword>
<dbReference type="PANTHER" id="PTHR11877">
    <property type="entry name" value="HYDROXYMETHYLGLUTARYL-COA SYNTHASE"/>
    <property type="match status" value="1"/>
</dbReference>
<dbReference type="Gene3D" id="3.40.47.10">
    <property type="match status" value="2"/>
</dbReference>
<keyword evidence="6" id="KW-1185">Reference proteome</keyword>
<dbReference type="Pfam" id="PF02797">
    <property type="entry name" value="Chal_sti_synt_C"/>
    <property type="match status" value="1"/>
</dbReference>
<dbReference type="InterPro" id="IPR001099">
    <property type="entry name" value="Chalcone/stilbene_synt_N"/>
</dbReference>
<sequence length="366" mass="40373">MSAYITALGIANPPYKVLQKQLAHFMKKAHGLNEQEARGLDVLYRASGIKSRYSVIPDYSGSLVDNHLYPISEDFEPFPSVASRMELYRKCALPLAKEAVLQAKSPVPYHEITHLITVSCTGMYAPGLDIDLVKALNLPTHVRRTCVNFMGCYAAITALKLAAEITSAHEHAKVLIVCVELCSLHFQKQKTEDQLLANALFGDGAAAVVVESQPRGLCLSLEQFYADLALEGEQEMAWNIGNFGFEMKLSQYVPDLIGKGIGTLTDNLLRFLKLKANEVSYYAIHPGGKRILTEIEKALGLSKQANRFAYEVLEEFGNMSSPTVLFVLKKIWDSLQASDAGKTILSFAFGPGLTMESMLLKVHTTH</sequence>
<gene>
    <name evidence="5" type="ORF">QWY31_13025</name>
</gene>
<dbReference type="InterPro" id="IPR012328">
    <property type="entry name" value="Chalcone/stilbene_synt_C"/>
</dbReference>
<accession>A0ABT8F7H3</accession>
<feature type="domain" description="Chalcone/stilbene synthase C-terminal" evidence="4">
    <location>
        <begin position="231"/>
        <end position="361"/>
    </location>
</feature>
<comment type="similarity">
    <text evidence="1">Belongs to the thiolase-like superfamily. Chalcone/stilbene synthases family.</text>
</comment>
<comment type="caution">
    <text evidence="5">The sequence shown here is derived from an EMBL/GenBank/DDBJ whole genome shotgun (WGS) entry which is preliminary data.</text>
</comment>
<organism evidence="5 6">
    <name type="scientific">Shiella aurantiaca</name>
    <dbReference type="NCBI Taxonomy" id="3058365"/>
    <lineage>
        <taxon>Bacteria</taxon>
        <taxon>Pseudomonadati</taxon>
        <taxon>Bacteroidota</taxon>
        <taxon>Cytophagia</taxon>
        <taxon>Cytophagales</taxon>
        <taxon>Shiellaceae</taxon>
        <taxon>Shiella</taxon>
    </lineage>
</organism>
<evidence type="ECO:0000256" key="1">
    <source>
        <dbReference type="ARBA" id="ARBA00005531"/>
    </source>
</evidence>
<reference evidence="5" key="1">
    <citation type="submission" date="2023-06" db="EMBL/GenBank/DDBJ databases">
        <title>Cytophagales bacterium Strain LB-30, isolated from soil.</title>
        <authorList>
            <person name="Liu B."/>
        </authorList>
    </citation>
    <scope>NUCLEOTIDE SEQUENCE</scope>
    <source>
        <strain evidence="5">LB-30</strain>
    </source>
</reference>
<dbReference type="PANTHER" id="PTHR11877:SF46">
    <property type="entry name" value="TYPE III POLYKETIDE SYNTHASE A"/>
    <property type="match status" value="1"/>
</dbReference>
<evidence type="ECO:0000313" key="5">
    <source>
        <dbReference type="EMBL" id="MDN4166426.1"/>
    </source>
</evidence>
<dbReference type="SUPFAM" id="SSF53901">
    <property type="entry name" value="Thiolase-like"/>
    <property type="match status" value="2"/>
</dbReference>
<feature type="domain" description="Chalcone/stilbene synthase N-terminal" evidence="3">
    <location>
        <begin position="3"/>
        <end position="214"/>
    </location>
</feature>
<evidence type="ECO:0000256" key="2">
    <source>
        <dbReference type="ARBA" id="ARBA00022679"/>
    </source>
</evidence>
<dbReference type="CDD" id="cd00831">
    <property type="entry name" value="CHS_like"/>
    <property type="match status" value="1"/>
</dbReference>
<dbReference type="RefSeq" id="WP_320004964.1">
    <property type="nucleotide sequence ID" value="NZ_JAUHJS010000007.1"/>
</dbReference>
<dbReference type="EMBL" id="JAUHJS010000007">
    <property type="protein sequence ID" value="MDN4166426.1"/>
    <property type="molecule type" value="Genomic_DNA"/>
</dbReference>
<evidence type="ECO:0000259" key="3">
    <source>
        <dbReference type="Pfam" id="PF00195"/>
    </source>
</evidence>
<evidence type="ECO:0000313" key="6">
    <source>
        <dbReference type="Proteomes" id="UP001168552"/>
    </source>
</evidence>
<protein>
    <submittedName>
        <fullName evidence="5">Type III polyketide synthase</fullName>
    </submittedName>
</protein>
<dbReference type="Pfam" id="PF00195">
    <property type="entry name" value="Chal_sti_synt_N"/>
    <property type="match status" value="1"/>
</dbReference>